<dbReference type="PANTHER" id="PTHR42756:SF1">
    <property type="entry name" value="TRANSCRIPTIONAL REPRESSOR OF EMRAB OPERON"/>
    <property type="match status" value="1"/>
</dbReference>
<dbReference type="PANTHER" id="PTHR42756">
    <property type="entry name" value="TRANSCRIPTIONAL REGULATOR, MARR"/>
    <property type="match status" value="1"/>
</dbReference>
<comment type="caution">
    <text evidence="5">The sequence shown here is derived from an EMBL/GenBank/DDBJ whole genome shotgun (WGS) entry which is preliminary data.</text>
</comment>
<dbReference type="EMBL" id="MJBI02000001">
    <property type="protein sequence ID" value="RAI82294.1"/>
    <property type="molecule type" value="Genomic_DNA"/>
</dbReference>
<name>A0A2G5NP80_9STAP</name>
<reference evidence="5 6" key="1">
    <citation type="journal article" date="2018" name="Front. Microbiol.">
        <title>Description and Comparative Genomics of Macrococcus caseolyticus subsp. hominis subsp. nov., Macrococcus goetzii sp. nov., Macrococcus epidermidis sp. nov., and Macrococcus bohemicus sp. nov., Novel Macrococci From Human Clinical Material With Virulence Potential and Suspected Uptake of Foreign DNA by Natural Transformation.</title>
        <authorList>
            <person name="Maslanova I."/>
            <person name="Wertheimer Z."/>
            <person name="Sedlacek I."/>
            <person name="Svec P."/>
            <person name="Indrakova A."/>
            <person name="Kovarovic V."/>
            <person name="Schumann P."/>
            <person name="Sproer C."/>
            <person name="Kralova S."/>
            <person name="Sedo O."/>
            <person name="Kristofova L."/>
            <person name="Vrbovska V."/>
            <person name="Fuzik T."/>
            <person name="Petras P."/>
            <person name="Zdrahal Z."/>
            <person name="Ruzickova V."/>
            <person name="Doskar J."/>
            <person name="Pantucek R."/>
        </authorList>
    </citation>
    <scope>NUCLEOTIDE SEQUENCE [LARGE SCALE GENOMIC DNA]</scope>
    <source>
        <strain evidence="5 6">CCM 4927</strain>
    </source>
</reference>
<keyword evidence="1" id="KW-0805">Transcription regulation</keyword>
<sequence length="144" mass="16410">MDQSIVTLEYELRRLAEIIKNEGRSELKKHEITETQFIAIQWIKEAGPLNIGTLAKHMNLAISSTSELVDALSNNGFAERVKQTDDKRKVSIQLTKKGESVIQSVILKRQKFLKKIVEESMIETIPIFKEQIHKLYSATEEGGK</sequence>
<accession>A0A2G5NP80</accession>
<keyword evidence="2" id="KW-0238">DNA-binding</keyword>
<evidence type="ECO:0000256" key="3">
    <source>
        <dbReference type="ARBA" id="ARBA00023163"/>
    </source>
</evidence>
<dbReference type="GO" id="GO:0003700">
    <property type="term" value="F:DNA-binding transcription factor activity"/>
    <property type="evidence" value="ECO:0007669"/>
    <property type="project" value="InterPro"/>
</dbReference>
<dbReference type="InterPro" id="IPR036390">
    <property type="entry name" value="WH_DNA-bd_sf"/>
</dbReference>
<dbReference type="Proteomes" id="UP000229523">
    <property type="component" value="Unassembled WGS sequence"/>
</dbReference>
<feature type="domain" description="HTH marR-type" evidence="4">
    <location>
        <begin position="5"/>
        <end position="137"/>
    </location>
</feature>
<dbReference type="GO" id="GO:0003677">
    <property type="term" value="F:DNA binding"/>
    <property type="evidence" value="ECO:0007669"/>
    <property type="project" value="UniProtKB-KW"/>
</dbReference>
<protein>
    <submittedName>
        <fullName evidence="5">MarR family transcriptional regulator</fullName>
    </submittedName>
</protein>
<proteinExistence type="predicted"/>
<dbReference type="Pfam" id="PF01047">
    <property type="entry name" value="MarR"/>
    <property type="match status" value="1"/>
</dbReference>
<evidence type="ECO:0000259" key="4">
    <source>
        <dbReference type="PROSITE" id="PS50995"/>
    </source>
</evidence>
<dbReference type="InterPro" id="IPR000835">
    <property type="entry name" value="HTH_MarR-typ"/>
</dbReference>
<dbReference type="InterPro" id="IPR036388">
    <property type="entry name" value="WH-like_DNA-bd_sf"/>
</dbReference>
<keyword evidence="3" id="KW-0804">Transcription</keyword>
<gene>
    <name evidence="5" type="ORF">BFS35_001010</name>
</gene>
<dbReference type="RefSeq" id="WP_099580029.1">
    <property type="nucleotide sequence ID" value="NZ_MJBI02000001.1"/>
</dbReference>
<dbReference type="SMART" id="SM00347">
    <property type="entry name" value="HTH_MARR"/>
    <property type="match status" value="1"/>
</dbReference>
<dbReference type="SUPFAM" id="SSF46785">
    <property type="entry name" value="Winged helix' DNA-binding domain"/>
    <property type="match status" value="1"/>
</dbReference>
<evidence type="ECO:0000313" key="6">
    <source>
        <dbReference type="Proteomes" id="UP000229523"/>
    </source>
</evidence>
<keyword evidence="6" id="KW-1185">Reference proteome</keyword>
<evidence type="ECO:0000313" key="5">
    <source>
        <dbReference type="EMBL" id="RAI82294.1"/>
    </source>
</evidence>
<organism evidence="5 6">
    <name type="scientific">Macrococcoides goetzii</name>
    <dbReference type="NCBI Taxonomy" id="1891097"/>
    <lineage>
        <taxon>Bacteria</taxon>
        <taxon>Bacillati</taxon>
        <taxon>Bacillota</taxon>
        <taxon>Bacilli</taxon>
        <taxon>Bacillales</taxon>
        <taxon>Staphylococcaceae</taxon>
        <taxon>Macrococcoides</taxon>
    </lineage>
</organism>
<dbReference type="PROSITE" id="PS50995">
    <property type="entry name" value="HTH_MARR_2"/>
    <property type="match status" value="1"/>
</dbReference>
<dbReference type="Gene3D" id="1.10.10.10">
    <property type="entry name" value="Winged helix-like DNA-binding domain superfamily/Winged helix DNA-binding domain"/>
    <property type="match status" value="1"/>
</dbReference>
<dbReference type="AlphaFoldDB" id="A0A2G5NP80"/>
<evidence type="ECO:0000256" key="2">
    <source>
        <dbReference type="ARBA" id="ARBA00023125"/>
    </source>
</evidence>
<evidence type="ECO:0000256" key="1">
    <source>
        <dbReference type="ARBA" id="ARBA00023015"/>
    </source>
</evidence>